<organism evidence="7 8">
    <name type="scientific">Marasmius tenuissimus</name>
    <dbReference type="NCBI Taxonomy" id="585030"/>
    <lineage>
        <taxon>Eukaryota</taxon>
        <taxon>Fungi</taxon>
        <taxon>Dikarya</taxon>
        <taxon>Basidiomycota</taxon>
        <taxon>Agaricomycotina</taxon>
        <taxon>Agaricomycetes</taxon>
        <taxon>Agaricomycetidae</taxon>
        <taxon>Agaricales</taxon>
        <taxon>Marasmiineae</taxon>
        <taxon>Marasmiaceae</taxon>
        <taxon>Marasmius</taxon>
    </lineage>
</organism>
<evidence type="ECO:0000256" key="2">
    <source>
        <dbReference type="ARBA" id="ARBA00022679"/>
    </source>
</evidence>
<proteinExistence type="inferred from homology"/>
<keyword evidence="5" id="KW-0812">Transmembrane</keyword>
<keyword evidence="8" id="KW-1185">Reference proteome</keyword>
<dbReference type="PANTHER" id="PTHR43317">
    <property type="entry name" value="THERMOSPERMINE SYNTHASE ACAULIS5"/>
    <property type="match status" value="1"/>
</dbReference>
<evidence type="ECO:0000256" key="4">
    <source>
        <dbReference type="PROSITE-ProRule" id="PRU00354"/>
    </source>
</evidence>
<protein>
    <recommendedName>
        <fullName evidence="6">PABS domain-containing protein</fullName>
    </recommendedName>
</protein>
<keyword evidence="2 4" id="KW-0808">Transferase</keyword>
<feature type="transmembrane region" description="Helical" evidence="5">
    <location>
        <begin position="89"/>
        <end position="110"/>
    </location>
</feature>
<dbReference type="Pfam" id="PF01564">
    <property type="entry name" value="Spermine_synth"/>
    <property type="match status" value="1"/>
</dbReference>
<dbReference type="EMBL" id="JBBXMP010000024">
    <property type="protein sequence ID" value="KAL0067641.1"/>
    <property type="molecule type" value="Genomic_DNA"/>
</dbReference>
<keyword evidence="5" id="KW-0472">Membrane</keyword>
<reference evidence="7 8" key="1">
    <citation type="submission" date="2024-05" db="EMBL/GenBank/DDBJ databases">
        <title>A draft genome resource for the thread blight pathogen Marasmius tenuissimus strain MS-2.</title>
        <authorList>
            <person name="Yulfo-Soto G.E."/>
            <person name="Baruah I.K."/>
            <person name="Amoako-Attah I."/>
            <person name="Bukari Y."/>
            <person name="Meinhardt L.W."/>
            <person name="Bailey B.A."/>
            <person name="Cohen S.P."/>
        </authorList>
    </citation>
    <scope>NUCLEOTIDE SEQUENCE [LARGE SCALE GENOMIC DNA]</scope>
    <source>
        <strain evidence="7 8">MS-2</strain>
    </source>
</reference>
<comment type="caution">
    <text evidence="7">The sequence shown here is derived from an EMBL/GenBank/DDBJ whole genome shotgun (WGS) entry which is preliminary data.</text>
</comment>
<comment type="similarity">
    <text evidence="1">Belongs to the spermidine/spermine synthase family.</text>
</comment>
<dbReference type="Proteomes" id="UP001437256">
    <property type="component" value="Unassembled WGS sequence"/>
</dbReference>
<dbReference type="SUPFAM" id="SSF53335">
    <property type="entry name" value="S-adenosyl-L-methionine-dependent methyltransferases"/>
    <property type="match status" value="1"/>
</dbReference>
<evidence type="ECO:0000259" key="6">
    <source>
        <dbReference type="PROSITE" id="PS51006"/>
    </source>
</evidence>
<evidence type="ECO:0000256" key="5">
    <source>
        <dbReference type="SAM" id="Phobius"/>
    </source>
</evidence>
<sequence length="457" mass="50156">MVLHFFVPVLLLSLTLFTYERTLVPIYASVPTNQYFQHFLFLAVALSIYIRPKFSSTARKWFFSGTILALAPKTTYYLAVWSARQRHPVWGPVFTHAFALIPLVYAYGIWVPATKMLGVWGTLVGGFAMSKRLWPAIPQLRTVSDNEIYLTQALAFFAIGVLCLDFSSASPSSAKTPKKSPSNSNKAYLTKGTLLGALVTLAFTPLTSPLRSPILEHPYPETYTHPSFPLQIHSTVESTTGLVVVGEALKPPNADPTDLKAMHSVRYLRAAHSILGGVWMGKRVHTIDGYAPVKDVHGNRLGDSIYGAFNLQEAARLIEHDGASGKKKGNNQKALVIGLGTGISATALHRHGYNLTVLEIDPAVYEAARRFFGFPDPGDENVFLEDAGAWVATRAKQREGAGREDVPLYDLVNHDCFSGGGIPQHLYEIGFWDNLKALIKPDGVVVIVSTPCPEYNA</sequence>
<accession>A0ABR3A0V1</accession>
<keyword evidence="3 4" id="KW-0620">Polyamine biosynthesis</keyword>
<evidence type="ECO:0000256" key="3">
    <source>
        <dbReference type="ARBA" id="ARBA00023115"/>
    </source>
</evidence>
<dbReference type="InterPro" id="IPR030374">
    <property type="entry name" value="PABS"/>
</dbReference>
<evidence type="ECO:0000313" key="7">
    <source>
        <dbReference type="EMBL" id="KAL0067641.1"/>
    </source>
</evidence>
<keyword evidence="5" id="KW-1133">Transmembrane helix</keyword>
<feature type="active site" description="Proton acceptor" evidence="4">
    <location>
        <position position="410"/>
    </location>
</feature>
<dbReference type="PROSITE" id="PS51006">
    <property type="entry name" value="PABS_2"/>
    <property type="match status" value="1"/>
</dbReference>
<name>A0ABR3A0V1_9AGAR</name>
<dbReference type="PANTHER" id="PTHR43317:SF1">
    <property type="entry name" value="THERMOSPERMINE SYNTHASE ACAULIS5"/>
    <property type="match status" value="1"/>
</dbReference>
<feature type="transmembrane region" description="Helical" evidence="5">
    <location>
        <begin position="34"/>
        <end position="50"/>
    </location>
</feature>
<evidence type="ECO:0000256" key="1">
    <source>
        <dbReference type="ARBA" id="ARBA00007867"/>
    </source>
</evidence>
<dbReference type="Gene3D" id="3.40.50.150">
    <property type="entry name" value="Vaccinia Virus protein VP39"/>
    <property type="match status" value="1"/>
</dbReference>
<evidence type="ECO:0000313" key="8">
    <source>
        <dbReference type="Proteomes" id="UP001437256"/>
    </source>
</evidence>
<dbReference type="InterPro" id="IPR029063">
    <property type="entry name" value="SAM-dependent_MTases_sf"/>
</dbReference>
<gene>
    <name evidence="7" type="ORF">AAF712_005356</name>
</gene>
<feature type="domain" description="PABS" evidence="6">
    <location>
        <begin position="333"/>
        <end position="457"/>
    </location>
</feature>